<dbReference type="Proteomes" id="UP001300261">
    <property type="component" value="Unassembled WGS sequence"/>
</dbReference>
<dbReference type="EMBL" id="JAPEVI010000003">
    <property type="protein sequence ID" value="MCX2723044.1"/>
    <property type="molecule type" value="Genomic_DNA"/>
</dbReference>
<comment type="caution">
    <text evidence="2">The sequence shown here is derived from an EMBL/GenBank/DDBJ whole genome shotgun (WGS) entry which is preliminary data.</text>
</comment>
<keyword evidence="3" id="KW-1185">Reference proteome</keyword>
<reference evidence="2 3" key="1">
    <citation type="journal article" date="2016" name="Int. J. Syst. Evol. Microbiol.">
        <title>Labrenzia salina sp. nov., isolated from the rhizosphere of the halophyte Arthrocnemum macrostachyum.</title>
        <authorList>
            <person name="Camacho M."/>
            <person name="Redondo-Gomez S."/>
            <person name="Rodriguez-Llorente I."/>
            <person name="Rohde M."/>
            <person name="Sproer C."/>
            <person name="Schumann P."/>
            <person name="Klenk H.P."/>
            <person name="Montero-Calasanz M.D.C."/>
        </authorList>
    </citation>
    <scope>NUCLEOTIDE SEQUENCE [LARGE SCALE GENOMIC DNA]</scope>
    <source>
        <strain evidence="2 3">DSM 29163</strain>
    </source>
</reference>
<organism evidence="2 3">
    <name type="scientific">Roseibium salinum</name>
    <dbReference type="NCBI Taxonomy" id="1604349"/>
    <lineage>
        <taxon>Bacteria</taxon>
        <taxon>Pseudomonadati</taxon>
        <taxon>Pseudomonadota</taxon>
        <taxon>Alphaproteobacteria</taxon>
        <taxon>Hyphomicrobiales</taxon>
        <taxon>Stappiaceae</taxon>
        <taxon>Roseibium</taxon>
    </lineage>
</organism>
<sequence length="86" mass="9916">MDEIDNSQRGAELMRHQIDEAAVGLTHFLFVQECLLRAMPVDKRTHHDQADQRSQDQYPDDRNDDLGNRRIDRIAAGACLIPVQHH</sequence>
<accession>A0ABT3R1K2</accession>
<protein>
    <submittedName>
        <fullName evidence="2">Uncharacterized protein</fullName>
    </submittedName>
</protein>
<evidence type="ECO:0000313" key="2">
    <source>
        <dbReference type="EMBL" id="MCX2723044.1"/>
    </source>
</evidence>
<dbReference type="RefSeq" id="WP_265962718.1">
    <property type="nucleotide sequence ID" value="NZ_JAPEVI010000003.1"/>
</dbReference>
<name>A0ABT3R1K2_9HYPH</name>
<gene>
    <name evidence="2" type="ORF">ON753_11770</name>
</gene>
<evidence type="ECO:0000256" key="1">
    <source>
        <dbReference type="SAM" id="MobiDB-lite"/>
    </source>
</evidence>
<proteinExistence type="predicted"/>
<feature type="region of interest" description="Disordered" evidence="1">
    <location>
        <begin position="43"/>
        <end position="69"/>
    </location>
</feature>
<evidence type="ECO:0000313" key="3">
    <source>
        <dbReference type="Proteomes" id="UP001300261"/>
    </source>
</evidence>